<organism evidence="1 2">
    <name type="scientific">Perkinsus olseni</name>
    <name type="common">Perkinsus atlanticus</name>
    <dbReference type="NCBI Taxonomy" id="32597"/>
    <lineage>
        <taxon>Eukaryota</taxon>
        <taxon>Sar</taxon>
        <taxon>Alveolata</taxon>
        <taxon>Perkinsozoa</taxon>
        <taxon>Perkinsea</taxon>
        <taxon>Perkinsida</taxon>
        <taxon>Perkinsidae</taxon>
        <taxon>Perkinsus</taxon>
    </lineage>
</organism>
<protein>
    <submittedName>
        <fullName evidence="1">Uncharacterized protein</fullName>
    </submittedName>
</protein>
<name>A0A7J6TCP1_PEROL</name>
<dbReference type="InterPro" id="IPR036397">
    <property type="entry name" value="RNaseH_sf"/>
</dbReference>
<proteinExistence type="predicted"/>
<reference evidence="1 2" key="1">
    <citation type="submission" date="2020-04" db="EMBL/GenBank/DDBJ databases">
        <title>Perkinsus olseni comparative genomics.</title>
        <authorList>
            <person name="Bogema D.R."/>
        </authorList>
    </citation>
    <scope>NUCLEOTIDE SEQUENCE [LARGE SCALE GENOMIC DNA]</scope>
    <source>
        <strain evidence="1">ATCC PRA-205</strain>
    </source>
</reference>
<evidence type="ECO:0000313" key="2">
    <source>
        <dbReference type="Proteomes" id="UP000574390"/>
    </source>
</evidence>
<dbReference type="GO" id="GO:0003676">
    <property type="term" value="F:nucleic acid binding"/>
    <property type="evidence" value="ECO:0007669"/>
    <property type="project" value="InterPro"/>
</dbReference>
<feature type="non-terminal residue" evidence="1">
    <location>
        <position position="173"/>
    </location>
</feature>
<dbReference type="EMBL" id="JABANM010008175">
    <property type="protein sequence ID" value="KAF4743054.1"/>
    <property type="molecule type" value="Genomic_DNA"/>
</dbReference>
<accession>A0A7J6TCP1</accession>
<dbReference type="AlphaFoldDB" id="A0A7J6TCP1"/>
<dbReference type="SUPFAM" id="SSF53098">
    <property type="entry name" value="Ribonuclease H-like"/>
    <property type="match status" value="1"/>
</dbReference>
<evidence type="ECO:0000313" key="1">
    <source>
        <dbReference type="EMBL" id="KAF4743054.1"/>
    </source>
</evidence>
<sequence>QDKAFCSKEFQTVVKSFPFSVQQLTVPRFSPWLRGWYERIHRELVQALRAAINSDQTQHQAWTDTVQDCTRALNVTPYSDVSPLAPWHLVKGYPSRHDVTSHAHTTDYKSKMSLQSPRWYQDLQDLSEELREQRQVTLKGYLDFWKDRRDDMYHRAILDRGSDHRNDLSDGCV</sequence>
<feature type="non-terminal residue" evidence="1">
    <location>
        <position position="1"/>
    </location>
</feature>
<comment type="caution">
    <text evidence="1">The sequence shown here is derived from an EMBL/GenBank/DDBJ whole genome shotgun (WGS) entry which is preliminary data.</text>
</comment>
<dbReference type="Gene3D" id="3.30.420.10">
    <property type="entry name" value="Ribonuclease H-like superfamily/Ribonuclease H"/>
    <property type="match status" value="1"/>
</dbReference>
<gene>
    <name evidence="1" type="ORF">FOZ62_019449</name>
</gene>
<dbReference type="InterPro" id="IPR012337">
    <property type="entry name" value="RNaseH-like_sf"/>
</dbReference>
<dbReference type="Proteomes" id="UP000574390">
    <property type="component" value="Unassembled WGS sequence"/>
</dbReference>